<name>A0A1Y5SEC6_9RHOB</name>
<dbReference type="GO" id="GO:0016740">
    <property type="term" value="F:transferase activity"/>
    <property type="evidence" value="ECO:0007669"/>
    <property type="project" value="UniProtKB-KW"/>
</dbReference>
<evidence type="ECO:0000259" key="2">
    <source>
        <dbReference type="Pfam" id="PF02543"/>
    </source>
</evidence>
<evidence type="ECO:0000259" key="3">
    <source>
        <dbReference type="Pfam" id="PF16861"/>
    </source>
</evidence>
<dbReference type="RefSeq" id="WP_085864365.1">
    <property type="nucleotide sequence ID" value="NZ_FWFT01000003.1"/>
</dbReference>
<feature type="domain" description="Carbamoyltransferase C-terminal" evidence="3">
    <location>
        <begin position="396"/>
        <end position="587"/>
    </location>
</feature>
<dbReference type="InterPro" id="IPR031730">
    <property type="entry name" value="Carbam_trans_C"/>
</dbReference>
<dbReference type="InterPro" id="IPR051338">
    <property type="entry name" value="NodU/CmcH_Carbamoyltrnsfr"/>
</dbReference>
<dbReference type="OrthoDB" id="9780777at2"/>
<organism evidence="4 5">
    <name type="scientific">Pseudooctadecabacter jejudonensis</name>
    <dbReference type="NCBI Taxonomy" id="1391910"/>
    <lineage>
        <taxon>Bacteria</taxon>
        <taxon>Pseudomonadati</taxon>
        <taxon>Pseudomonadota</taxon>
        <taxon>Alphaproteobacteria</taxon>
        <taxon>Rhodobacterales</taxon>
        <taxon>Paracoccaceae</taxon>
        <taxon>Pseudooctadecabacter</taxon>
    </lineage>
</organism>
<dbReference type="Gene3D" id="3.30.420.40">
    <property type="match status" value="2"/>
</dbReference>
<keyword evidence="4" id="KW-0808">Transferase</keyword>
<comment type="similarity">
    <text evidence="1">Belongs to the NodU/CmcH family.</text>
</comment>
<dbReference type="Pfam" id="PF02543">
    <property type="entry name" value="Carbam_trans_N"/>
    <property type="match status" value="1"/>
</dbReference>
<evidence type="ECO:0000256" key="1">
    <source>
        <dbReference type="ARBA" id="ARBA00006129"/>
    </source>
</evidence>
<dbReference type="AlphaFoldDB" id="A0A1Y5SEC6"/>
<dbReference type="SUPFAM" id="SSF53067">
    <property type="entry name" value="Actin-like ATPase domain"/>
    <property type="match status" value="1"/>
</dbReference>
<dbReference type="InterPro" id="IPR043129">
    <property type="entry name" value="ATPase_NBD"/>
</dbReference>
<evidence type="ECO:0000313" key="5">
    <source>
        <dbReference type="Proteomes" id="UP000193623"/>
    </source>
</evidence>
<dbReference type="EMBL" id="FWFT01000003">
    <property type="protein sequence ID" value="SLN38773.1"/>
    <property type="molecule type" value="Genomic_DNA"/>
</dbReference>
<dbReference type="CDD" id="cd24098">
    <property type="entry name" value="ASKHA_NBD_TobZ_N"/>
    <property type="match status" value="1"/>
</dbReference>
<reference evidence="4 5" key="1">
    <citation type="submission" date="2017-03" db="EMBL/GenBank/DDBJ databases">
        <authorList>
            <person name="Afonso C.L."/>
            <person name="Miller P.J."/>
            <person name="Scott M.A."/>
            <person name="Spackman E."/>
            <person name="Goraichik I."/>
            <person name="Dimitrov K.M."/>
            <person name="Suarez D.L."/>
            <person name="Swayne D.E."/>
        </authorList>
    </citation>
    <scope>NUCLEOTIDE SEQUENCE [LARGE SCALE GENOMIC DNA]</scope>
    <source>
        <strain evidence="4 5">CECT 8397</strain>
    </source>
</reference>
<gene>
    <name evidence="4" type="primary">novN</name>
    <name evidence="4" type="ORF">PSJ8397_01921</name>
</gene>
<dbReference type="Gene3D" id="3.90.870.20">
    <property type="entry name" value="Carbamoyltransferase, C-terminal domain"/>
    <property type="match status" value="1"/>
</dbReference>
<dbReference type="InterPro" id="IPR003696">
    <property type="entry name" value="Carbtransf_dom"/>
</dbReference>
<accession>A0A1Y5SEC6</accession>
<sequence>MLIAGVSGLYHDAAAALVRDGRIIAAAQEELFSRKKHDARFPKQALQYCLSQAGEDEALDAIVFYEDPVLNLDRVMQNAFHIAPEGGDVWNATLTSALGKKAAIGSELRSFVSSDDKVFFCKHHLSHAASAFFPSPFNEAALVVADGVGEWATTSLGHGNGAEIRLDREISYPHSLGLMYSAFTEFCGLKVNSGEYKLMGLAPYGRPVLAQKFLDELIDVKTDGSFQLNLDYFAFNKLKNSFAPQLANLVSCQPIPLGGQLKLRHMDIAASIQAVIEDIMLRLARTALETSGSRNLCLSGGLALNCVSNGHIRRKLENLDGLWIQPAAGDAGGALGAALAHYYSENPERQAQSNDSQSGSFLGPRYSKAQIQHALEDQNLVYRSLPEDEQHKDVVSALAKGQIVARFTSRTEFGPRALGNRSILADPRVQDAQKHVNLRIKFRESWRPFAVAILAESLQDVFELEDESPYMLVVSHVKEELRRPLDWDTFRNTDADMQALLKQPASFVPGVTHVDHSARIQTVDKSRNPAFHRILSEFEAQTGCPMLINTSFNVRGEPLVNSPENAIACFLNTGLDVLWIEDFVVLKEEQPQDLQNLVGKTEFELD</sequence>
<keyword evidence="5" id="KW-1185">Reference proteome</keyword>
<dbReference type="PANTHER" id="PTHR34847">
    <property type="entry name" value="NODULATION PROTEIN U"/>
    <property type="match status" value="1"/>
</dbReference>
<dbReference type="InterPro" id="IPR038152">
    <property type="entry name" value="Carbam_trans_C_sf"/>
</dbReference>
<protein>
    <submittedName>
        <fullName evidence="4">Decarbamoylnovobiocin carbamoyltransferase</fullName>
        <ecNumber evidence="4">2.1.3.12</ecNumber>
    </submittedName>
</protein>
<proteinExistence type="inferred from homology"/>
<evidence type="ECO:0000313" key="4">
    <source>
        <dbReference type="EMBL" id="SLN38773.1"/>
    </source>
</evidence>
<feature type="domain" description="Carbamoyltransferase" evidence="2">
    <location>
        <begin position="3"/>
        <end position="339"/>
    </location>
</feature>
<dbReference type="Proteomes" id="UP000193623">
    <property type="component" value="Unassembled WGS sequence"/>
</dbReference>
<dbReference type="PANTHER" id="PTHR34847:SF1">
    <property type="entry name" value="NODULATION PROTEIN U"/>
    <property type="match status" value="1"/>
</dbReference>
<dbReference type="Pfam" id="PF16861">
    <property type="entry name" value="Carbam_trans_C"/>
    <property type="match status" value="1"/>
</dbReference>
<dbReference type="EC" id="2.1.3.12" evidence="4"/>